<evidence type="ECO:0000313" key="1">
    <source>
        <dbReference type="EMBL" id="POG69832.1"/>
    </source>
</evidence>
<accession>A0A2P4PWT2</accession>
<dbReference type="VEuPathDB" id="FungiDB:RhiirFUN_021539"/>
<reference evidence="1 2" key="1">
    <citation type="journal article" date="2013" name="Proc. Natl. Acad. Sci. U.S.A.">
        <title>Genome of an arbuscular mycorrhizal fungus provides insight into the oldest plant symbiosis.</title>
        <authorList>
            <person name="Tisserant E."/>
            <person name="Malbreil M."/>
            <person name="Kuo A."/>
            <person name="Kohler A."/>
            <person name="Symeonidi A."/>
            <person name="Balestrini R."/>
            <person name="Charron P."/>
            <person name="Duensing N."/>
            <person name="Frei Dit Frey N."/>
            <person name="Gianinazzi-Pearson V."/>
            <person name="Gilbert L.B."/>
            <person name="Handa Y."/>
            <person name="Herr J.R."/>
            <person name="Hijri M."/>
            <person name="Koul R."/>
            <person name="Kawaguchi M."/>
            <person name="Krajinski F."/>
            <person name="Lammers P.J."/>
            <person name="Masclaux F.G."/>
            <person name="Murat C."/>
            <person name="Morin E."/>
            <person name="Ndikumana S."/>
            <person name="Pagni M."/>
            <person name="Petitpierre D."/>
            <person name="Requena N."/>
            <person name="Rosikiewicz P."/>
            <person name="Riley R."/>
            <person name="Saito K."/>
            <person name="San Clemente H."/>
            <person name="Shapiro H."/>
            <person name="van Tuinen D."/>
            <person name="Becard G."/>
            <person name="Bonfante P."/>
            <person name="Paszkowski U."/>
            <person name="Shachar-Hill Y.Y."/>
            <person name="Tuskan G.A."/>
            <person name="Young P.W."/>
            <person name="Sanders I.R."/>
            <person name="Henrissat B."/>
            <person name="Rensing S.A."/>
            <person name="Grigoriev I.V."/>
            <person name="Corradi N."/>
            <person name="Roux C."/>
            <person name="Martin F."/>
        </authorList>
    </citation>
    <scope>NUCLEOTIDE SEQUENCE [LARGE SCALE GENOMIC DNA]</scope>
    <source>
        <strain evidence="1 2">DAOM 197198</strain>
    </source>
</reference>
<comment type="caution">
    <text evidence="1">The sequence shown here is derived from an EMBL/GenBank/DDBJ whole genome shotgun (WGS) entry which is preliminary data.</text>
</comment>
<dbReference type="SMR" id="A0A2P4PWT2"/>
<keyword evidence="2" id="KW-1185">Reference proteome</keyword>
<dbReference type="Proteomes" id="UP000018888">
    <property type="component" value="Unassembled WGS sequence"/>
</dbReference>
<gene>
    <name evidence="1" type="ORF">GLOIN_2v1776526</name>
</gene>
<dbReference type="AlphaFoldDB" id="A0A2P4PWT2"/>
<dbReference type="EMBL" id="AUPC02000129">
    <property type="protein sequence ID" value="POG69832.1"/>
    <property type="molecule type" value="Genomic_DNA"/>
</dbReference>
<proteinExistence type="predicted"/>
<protein>
    <submittedName>
        <fullName evidence="1">Uncharacterized protein</fullName>
    </submittedName>
</protein>
<organism evidence="1 2">
    <name type="scientific">Rhizophagus irregularis (strain DAOM 181602 / DAOM 197198 / MUCL 43194)</name>
    <name type="common">Arbuscular mycorrhizal fungus</name>
    <name type="synonym">Glomus intraradices</name>
    <dbReference type="NCBI Taxonomy" id="747089"/>
    <lineage>
        <taxon>Eukaryota</taxon>
        <taxon>Fungi</taxon>
        <taxon>Fungi incertae sedis</taxon>
        <taxon>Mucoromycota</taxon>
        <taxon>Glomeromycotina</taxon>
        <taxon>Glomeromycetes</taxon>
        <taxon>Glomerales</taxon>
        <taxon>Glomeraceae</taxon>
        <taxon>Rhizophagus</taxon>
    </lineage>
</organism>
<sequence length="82" mass="9824">MEKIIRQQDIFDKASAVRHMCKALEFINKRKKFLVNYTKEHFIYQITQCYENLVLGREIKGTIIVVTFWNIILDMQQIMQVG</sequence>
<reference evidence="1 2" key="2">
    <citation type="journal article" date="2018" name="New Phytol.">
        <title>High intraspecific genome diversity in the model arbuscular mycorrhizal symbiont Rhizophagus irregularis.</title>
        <authorList>
            <person name="Chen E.C.H."/>
            <person name="Morin E."/>
            <person name="Beaudet D."/>
            <person name="Noel J."/>
            <person name="Yildirir G."/>
            <person name="Ndikumana S."/>
            <person name="Charron P."/>
            <person name="St-Onge C."/>
            <person name="Giorgi J."/>
            <person name="Kruger M."/>
            <person name="Marton T."/>
            <person name="Ropars J."/>
            <person name="Grigoriev I.V."/>
            <person name="Hainaut M."/>
            <person name="Henrissat B."/>
            <person name="Roux C."/>
            <person name="Martin F."/>
            <person name="Corradi N."/>
        </authorList>
    </citation>
    <scope>NUCLEOTIDE SEQUENCE [LARGE SCALE GENOMIC DNA]</scope>
    <source>
        <strain evidence="1 2">DAOM 197198</strain>
    </source>
</reference>
<name>A0A2P4PWT2_RHIID</name>
<evidence type="ECO:0000313" key="2">
    <source>
        <dbReference type="Proteomes" id="UP000018888"/>
    </source>
</evidence>